<dbReference type="Proteomes" id="UP001066276">
    <property type="component" value="Chromosome 1_1"/>
</dbReference>
<feature type="region of interest" description="Disordered" evidence="1">
    <location>
        <begin position="72"/>
        <end position="92"/>
    </location>
</feature>
<protein>
    <recommendedName>
        <fullName evidence="5">Secreted protein</fullName>
    </recommendedName>
</protein>
<gene>
    <name evidence="3" type="ORF">NDU88_000764</name>
</gene>
<keyword evidence="4" id="KW-1185">Reference proteome</keyword>
<dbReference type="EMBL" id="JANPWB010000001">
    <property type="protein sequence ID" value="KAJ1213125.1"/>
    <property type="molecule type" value="Genomic_DNA"/>
</dbReference>
<evidence type="ECO:0000313" key="4">
    <source>
        <dbReference type="Proteomes" id="UP001066276"/>
    </source>
</evidence>
<proteinExistence type="predicted"/>
<keyword evidence="2" id="KW-0732">Signal</keyword>
<sequence>MVAASLWYLVDCWCLRVNLVLARGRPLCVSLRWSGGDGRCVFPAPGRLVKPGGRVRARILPGPRSRLRSAALTRAASSAAGHAPENLKKVNH</sequence>
<evidence type="ECO:0000256" key="2">
    <source>
        <dbReference type="SAM" id="SignalP"/>
    </source>
</evidence>
<feature type="chain" id="PRO_5043630815" description="Secreted protein" evidence="2">
    <location>
        <begin position="23"/>
        <end position="92"/>
    </location>
</feature>
<evidence type="ECO:0000256" key="1">
    <source>
        <dbReference type="SAM" id="MobiDB-lite"/>
    </source>
</evidence>
<feature type="signal peptide" evidence="2">
    <location>
        <begin position="1"/>
        <end position="22"/>
    </location>
</feature>
<organism evidence="3 4">
    <name type="scientific">Pleurodeles waltl</name>
    <name type="common">Iberian ribbed newt</name>
    <dbReference type="NCBI Taxonomy" id="8319"/>
    <lineage>
        <taxon>Eukaryota</taxon>
        <taxon>Metazoa</taxon>
        <taxon>Chordata</taxon>
        <taxon>Craniata</taxon>
        <taxon>Vertebrata</taxon>
        <taxon>Euteleostomi</taxon>
        <taxon>Amphibia</taxon>
        <taxon>Batrachia</taxon>
        <taxon>Caudata</taxon>
        <taxon>Salamandroidea</taxon>
        <taxon>Salamandridae</taxon>
        <taxon>Pleurodelinae</taxon>
        <taxon>Pleurodeles</taxon>
    </lineage>
</organism>
<evidence type="ECO:0008006" key="5">
    <source>
        <dbReference type="Google" id="ProtNLM"/>
    </source>
</evidence>
<reference evidence="3" key="1">
    <citation type="journal article" date="2022" name="bioRxiv">
        <title>Sequencing and chromosome-scale assembly of the giantPleurodeles waltlgenome.</title>
        <authorList>
            <person name="Brown T."/>
            <person name="Elewa A."/>
            <person name="Iarovenko S."/>
            <person name="Subramanian E."/>
            <person name="Araus A.J."/>
            <person name="Petzold A."/>
            <person name="Susuki M."/>
            <person name="Suzuki K.-i.T."/>
            <person name="Hayashi T."/>
            <person name="Toyoda A."/>
            <person name="Oliveira C."/>
            <person name="Osipova E."/>
            <person name="Leigh N.D."/>
            <person name="Simon A."/>
            <person name="Yun M.H."/>
        </authorList>
    </citation>
    <scope>NUCLEOTIDE SEQUENCE</scope>
    <source>
        <strain evidence="3">20211129_DDA</strain>
        <tissue evidence="3">Liver</tissue>
    </source>
</reference>
<evidence type="ECO:0000313" key="3">
    <source>
        <dbReference type="EMBL" id="KAJ1213125.1"/>
    </source>
</evidence>
<name>A0AAV7WGF4_PLEWA</name>
<comment type="caution">
    <text evidence="3">The sequence shown here is derived from an EMBL/GenBank/DDBJ whole genome shotgun (WGS) entry which is preliminary data.</text>
</comment>
<dbReference type="AlphaFoldDB" id="A0AAV7WGF4"/>
<accession>A0AAV7WGF4</accession>